<dbReference type="GO" id="GO:0000166">
    <property type="term" value="F:nucleotide binding"/>
    <property type="evidence" value="ECO:0007669"/>
    <property type="project" value="UniProtKB-KW"/>
</dbReference>
<keyword evidence="2" id="KW-0378">Hydrolase</keyword>
<dbReference type="PRINTS" id="PR00332">
    <property type="entry name" value="HISTRIAD"/>
</dbReference>
<feature type="short sequence motif" description="Histidine triad motif" evidence="4">
    <location>
        <begin position="97"/>
        <end position="101"/>
    </location>
</feature>
<evidence type="ECO:0000256" key="4">
    <source>
        <dbReference type="PROSITE-ProRule" id="PRU00464"/>
    </source>
</evidence>
<dbReference type="PANTHER" id="PTHR12486:SF5">
    <property type="entry name" value="ADENOSINE 5'-MONOPHOSPHORAMIDASE HINT3"/>
    <property type="match status" value="1"/>
</dbReference>
<dbReference type="PANTHER" id="PTHR12486">
    <property type="entry name" value="APRATAXIN-RELATED"/>
    <property type="match status" value="1"/>
</dbReference>
<feature type="domain" description="HIT" evidence="5">
    <location>
        <begin position="6"/>
        <end position="116"/>
    </location>
</feature>
<dbReference type="SUPFAM" id="SSF54197">
    <property type="entry name" value="HIT-like"/>
    <property type="match status" value="1"/>
</dbReference>
<gene>
    <name evidence="6" type="ORF">WJX84_012214</name>
</gene>
<dbReference type="AlphaFoldDB" id="A0AAW1SRN4"/>
<feature type="active site" description="Tele-AMP-histidine intermediate" evidence="3">
    <location>
        <position position="101"/>
    </location>
</feature>
<evidence type="ECO:0000313" key="7">
    <source>
        <dbReference type="Proteomes" id="UP001485043"/>
    </source>
</evidence>
<keyword evidence="1" id="KW-0547">Nucleotide-binding</keyword>
<evidence type="ECO:0000259" key="5">
    <source>
        <dbReference type="PROSITE" id="PS51084"/>
    </source>
</evidence>
<name>A0AAW1SRN4_9CHLO</name>
<comment type="caution">
    <text evidence="6">The sequence shown here is derived from an EMBL/GenBank/DDBJ whole genome shotgun (WGS) entry which is preliminary data.</text>
</comment>
<dbReference type="Pfam" id="PF11969">
    <property type="entry name" value="DcpS_C"/>
    <property type="match status" value="1"/>
</dbReference>
<accession>A0AAW1SRN4</accession>
<dbReference type="Proteomes" id="UP001485043">
    <property type="component" value="Unassembled WGS sequence"/>
</dbReference>
<dbReference type="PROSITE" id="PS51084">
    <property type="entry name" value="HIT_2"/>
    <property type="match status" value="1"/>
</dbReference>
<dbReference type="Gene3D" id="3.30.428.10">
    <property type="entry name" value="HIT-like"/>
    <property type="match status" value="1"/>
</dbReference>
<evidence type="ECO:0000256" key="1">
    <source>
        <dbReference type="ARBA" id="ARBA00022741"/>
    </source>
</evidence>
<evidence type="ECO:0000313" key="6">
    <source>
        <dbReference type="EMBL" id="KAK9855119.1"/>
    </source>
</evidence>
<sequence length="138" mass="15492">MLGSCPFCDIARNRPASTRILWESESLLAFGDRTPAAKEHLLVIPKRHIPTVKSLTGDDYSLVQSMAQAGQNLIRTRAPGCGEKYGFHVPPFNSIDHLHLHCFAMPHIPAWKGIKYVARPSFNFVPLDKVLERLREAC</sequence>
<evidence type="ECO:0000256" key="2">
    <source>
        <dbReference type="ARBA" id="ARBA00022801"/>
    </source>
</evidence>
<dbReference type="GO" id="GO:0047627">
    <property type="term" value="F:adenylylsulfatase activity"/>
    <property type="evidence" value="ECO:0007669"/>
    <property type="project" value="UniProtKB-ARBA"/>
</dbReference>
<reference evidence="6 7" key="1">
    <citation type="journal article" date="2024" name="Nat. Commun.">
        <title>Phylogenomics reveals the evolutionary origins of lichenization in chlorophyte algae.</title>
        <authorList>
            <person name="Puginier C."/>
            <person name="Libourel C."/>
            <person name="Otte J."/>
            <person name="Skaloud P."/>
            <person name="Haon M."/>
            <person name="Grisel S."/>
            <person name="Petersen M."/>
            <person name="Berrin J.G."/>
            <person name="Delaux P.M."/>
            <person name="Dal Grande F."/>
            <person name="Keller J."/>
        </authorList>
    </citation>
    <scope>NUCLEOTIDE SEQUENCE [LARGE SCALE GENOMIC DNA]</scope>
    <source>
        <strain evidence="6 7">SAG 2523</strain>
    </source>
</reference>
<dbReference type="InterPro" id="IPR011146">
    <property type="entry name" value="HIT-like"/>
</dbReference>
<keyword evidence="7" id="KW-1185">Reference proteome</keyword>
<protein>
    <recommendedName>
        <fullName evidence="5">HIT domain-containing protein</fullName>
    </recommendedName>
</protein>
<dbReference type="InterPro" id="IPR036265">
    <property type="entry name" value="HIT-like_sf"/>
</dbReference>
<dbReference type="InterPro" id="IPR001310">
    <property type="entry name" value="Histidine_triad_HIT"/>
</dbReference>
<proteinExistence type="predicted"/>
<dbReference type="EMBL" id="JALJOV010001078">
    <property type="protein sequence ID" value="KAK9855119.1"/>
    <property type="molecule type" value="Genomic_DNA"/>
</dbReference>
<organism evidence="6 7">
    <name type="scientific">Apatococcus fuscideae</name>
    <dbReference type="NCBI Taxonomy" id="2026836"/>
    <lineage>
        <taxon>Eukaryota</taxon>
        <taxon>Viridiplantae</taxon>
        <taxon>Chlorophyta</taxon>
        <taxon>core chlorophytes</taxon>
        <taxon>Trebouxiophyceae</taxon>
        <taxon>Chlorellales</taxon>
        <taxon>Chlorellaceae</taxon>
        <taxon>Apatococcus</taxon>
    </lineage>
</organism>
<evidence type="ECO:0000256" key="3">
    <source>
        <dbReference type="PIRSR" id="PIRSR601310-1"/>
    </source>
</evidence>